<comment type="caution">
    <text evidence="9">The sequence shown here is derived from an EMBL/GenBank/DDBJ whole genome shotgun (WGS) entry which is preliminary data.</text>
</comment>
<feature type="transmembrane region" description="Helical" evidence="8">
    <location>
        <begin position="220"/>
        <end position="241"/>
    </location>
</feature>
<dbReference type="GO" id="GO:0004659">
    <property type="term" value="F:prenyltransferase activity"/>
    <property type="evidence" value="ECO:0007669"/>
    <property type="project" value="InterPro"/>
</dbReference>
<feature type="region of interest" description="Disordered" evidence="7">
    <location>
        <begin position="50"/>
        <end position="81"/>
    </location>
</feature>
<dbReference type="Pfam" id="PF01040">
    <property type="entry name" value="UbiA"/>
    <property type="match status" value="1"/>
</dbReference>
<feature type="transmembrane region" description="Helical" evidence="8">
    <location>
        <begin position="196"/>
        <end position="214"/>
    </location>
</feature>
<comment type="subcellular location">
    <subcellularLocation>
        <location evidence="1">Membrane</location>
        <topology evidence="1">Multi-pass membrane protein</topology>
    </subcellularLocation>
</comment>
<evidence type="ECO:0000256" key="2">
    <source>
        <dbReference type="ARBA" id="ARBA00005985"/>
    </source>
</evidence>
<dbReference type="PANTHER" id="PTHR43009:SF7">
    <property type="entry name" value="HOMOGENTISATE GERANYLGERANYLTRANSFERASE, CHLOROPLASTIC"/>
    <property type="match status" value="1"/>
</dbReference>
<dbReference type="InterPro" id="IPR044502">
    <property type="entry name" value="AtHST-like"/>
</dbReference>
<organism evidence="9 10">
    <name type="scientific">Porphyridium purpureum</name>
    <name type="common">Red alga</name>
    <name type="synonym">Porphyridium cruentum</name>
    <dbReference type="NCBI Taxonomy" id="35688"/>
    <lineage>
        <taxon>Eukaryota</taxon>
        <taxon>Rhodophyta</taxon>
        <taxon>Bangiophyceae</taxon>
        <taxon>Porphyridiales</taxon>
        <taxon>Porphyridiaceae</taxon>
        <taxon>Porphyridium</taxon>
    </lineage>
</organism>
<dbReference type="GO" id="GO:0016020">
    <property type="term" value="C:membrane"/>
    <property type="evidence" value="ECO:0007669"/>
    <property type="project" value="UniProtKB-SubCell"/>
</dbReference>
<evidence type="ECO:0000256" key="7">
    <source>
        <dbReference type="SAM" id="MobiDB-lite"/>
    </source>
</evidence>
<dbReference type="PANTHER" id="PTHR43009">
    <property type="entry name" value="HOMOGENTISATE SOLANESYLTRANSFERASE, CHLOROPLASTIC"/>
    <property type="match status" value="1"/>
</dbReference>
<feature type="transmembrane region" description="Helical" evidence="8">
    <location>
        <begin position="129"/>
        <end position="150"/>
    </location>
</feature>
<comment type="similarity">
    <text evidence="2">Belongs to the UbiA prenyltransferase family.</text>
</comment>
<dbReference type="EMBL" id="VRMN01000011">
    <property type="protein sequence ID" value="KAA8491875.1"/>
    <property type="molecule type" value="Genomic_DNA"/>
</dbReference>
<evidence type="ECO:0000313" key="9">
    <source>
        <dbReference type="EMBL" id="KAA8491875.1"/>
    </source>
</evidence>
<feature type="transmembrane region" description="Helical" evidence="8">
    <location>
        <begin position="305"/>
        <end position="324"/>
    </location>
</feature>
<dbReference type="AlphaFoldDB" id="A0A5J4YL59"/>
<sequence length="381" mass="41927">MHRITYVPVSHCAPAARALPTQSERCCDFSSKRVSGTAARTRIVLRRTASSAASGDLSPEQREQTVASSESTPVPSEPEIQRKRDKLASIYKFTRPHTIRGTILGAFAGCVRALMDSKAPIRMELVPRALLGVVALLTANAFIVGINQIYDVSIDRVNKPFLPMAAGKMSARTAWVFIISCLVLGLVIVRSTFSPLIFGLYVFGLVVGFLYSVPPFRLKRYPVAAALSISCARGFLLNFGVYHATRAALNVPFVWSPQITFLACFMIVFSLVIALAKDIPDIAGDKMYKVNTFATRLGAEKMSNLVTAVLLGNYVFALVFAFLARAGSIRKPVMALGHLALAIWLGNIRQELDASDSESIKRFYKNIWNLFYSEYALFLLI</sequence>
<dbReference type="Gene3D" id="1.10.357.140">
    <property type="entry name" value="UbiA prenyltransferase"/>
    <property type="match status" value="1"/>
</dbReference>
<evidence type="ECO:0000256" key="5">
    <source>
        <dbReference type="ARBA" id="ARBA00022989"/>
    </source>
</evidence>
<dbReference type="NCBIfam" id="NF009525">
    <property type="entry name" value="PRK12887.1"/>
    <property type="match status" value="1"/>
</dbReference>
<keyword evidence="5 8" id="KW-1133">Transmembrane helix</keyword>
<gene>
    <name evidence="9" type="ORF">FVE85_8357</name>
</gene>
<accession>A0A5J4YL59</accession>
<feature type="compositionally biased region" description="Low complexity" evidence="7">
    <location>
        <begin position="68"/>
        <end position="78"/>
    </location>
</feature>
<dbReference type="InterPro" id="IPR000537">
    <property type="entry name" value="UbiA_prenyltransferase"/>
</dbReference>
<dbReference type="OrthoDB" id="1502398at2759"/>
<evidence type="ECO:0000256" key="8">
    <source>
        <dbReference type="SAM" id="Phobius"/>
    </source>
</evidence>
<evidence type="ECO:0000256" key="3">
    <source>
        <dbReference type="ARBA" id="ARBA00022679"/>
    </source>
</evidence>
<dbReference type="InterPro" id="IPR044878">
    <property type="entry name" value="UbiA_sf"/>
</dbReference>
<proteinExistence type="inferred from homology"/>
<keyword evidence="10" id="KW-1185">Reference proteome</keyword>
<dbReference type="Proteomes" id="UP000324585">
    <property type="component" value="Unassembled WGS sequence"/>
</dbReference>
<feature type="transmembrane region" description="Helical" evidence="8">
    <location>
        <begin position="253"/>
        <end position="276"/>
    </location>
</feature>
<keyword evidence="4 8" id="KW-0812">Transmembrane</keyword>
<keyword evidence="6 8" id="KW-0472">Membrane</keyword>
<keyword evidence="3 9" id="KW-0808">Transferase</keyword>
<dbReference type="CDD" id="cd13960">
    <property type="entry name" value="PT_UbiA_HPT1"/>
    <property type="match status" value="1"/>
</dbReference>
<reference evidence="10" key="1">
    <citation type="journal article" date="2019" name="Nat. Commun.">
        <title>Expansion of phycobilisome linker gene families in mesophilic red algae.</title>
        <authorList>
            <person name="Lee J."/>
            <person name="Kim D."/>
            <person name="Bhattacharya D."/>
            <person name="Yoon H.S."/>
        </authorList>
    </citation>
    <scope>NUCLEOTIDE SEQUENCE [LARGE SCALE GENOMIC DNA]</scope>
    <source>
        <strain evidence="10">CCMP 1328</strain>
    </source>
</reference>
<name>A0A5J4YL59_PORPP</name>
<evidence type="ECO:0000256" key="4">
    <source>
        <dbReference type="ARBA" id="ARBA00022692"/>
    </source>
</evidence>
<feature type="transmembrane region" description="Helical" evidence="8">
    <location>
        <begin position="170"/>
        <end position="189"/>
    </location>
</feature>
<evidence type="ECO:0000313" key="10">
    <source>
        <dbReference type="Proteomes" id="UP000324585"/>
    </source>
</evidence>
<dbReference type="OMA" id="LIFQAWV"/>
<evidence type="ECO:0000256" key="1">
    <source>
        <dbReference type="ARBA" id="ARBA00004141"/>
    </source>
</evidence>
<protein>
    <submittedName>
        <fullName evidence="9">Putative homogentisate phytyltransferase 2, chloroplastic</fullName>
    </submittedName>
</protein>
<evidence type="ECO:0000256" key="6">
    <source>
        <dbReference type="ARBA" id="ARBA00023136"/>
    </source>
</evidence>